<feature type="chain" id="PRO_5047454977" evidence="1">
    <location>
        <begin position="27"/>
        <end position="417"/>
    </location>
</feature>
<dbReference type="InterPro" id="IPR001466">
    <property type="entry name" value="Beta-lactam-related"/>
</dbReference>
<dbReference type="RefSeq" id="WP_311858247.1">
    <property type="nucleotide sequence ID" value="NZ_JAUZVT010000001.1"/>
</dbReference>
<comment type="caution">
    <text evidence="3">The sequence shown here is derived from an EMBL/GenBank/DDBJ whole genome shotgun (WGS) entry which is preliminary data.</text>
</comment>
<protein>
    <submittedName>
        <fullName evidence="3">Serine hydrolase domain-containing protein</fullName>
        <ecNumber evidence="3">3.1.1.103</ecNumber>
    </submittedName>
</protein>
<evidence type="ECO:0000313" key="4">
    <source>
        <dbReference type="Proteomes" id="UP001262835"/>
    </source>
</evidence>
<dbReference type="Gene3D" id="3.40.710.10">
    <property type="entry name" value="DD-peptidase/beta-lactamase superfamily"/>
    <property type="match status" value="1"/>
</dbReference>
<dbReference type="Proteomes" id="UP001262835">
    <property type="component" value="Unassembled WGS sequence"/>
</dbReference>
<evidence type="ECO:0000259" key="2">
    <source>
        <dbReference type="Pfam" id="PF00144"/>
    </source>
</evidence>
<keyword evidence="3" id="KW-0378">Hydrolase</keyword>
<dbReference type="PANTHER" id="PTHR46825">
    <property type="entry name" value="D-ALANYL-D-ALANINE-CARBOXYPEPTIDASE/ENDOPEPTIDASE AMPH"/>
    <property type="match status" value="1"/>
</dbReference>
<dbReference type="GO" id="GO:0016787">
    <property type="term" value="F:hydrolase activity"/>
    <property type="evidence" value="ECO:0007669"/>
    <property type="project" value="UniProtKB-KW"/>
</dbReference>
<keyword evidence="4" id="KW-1185">Reference proteome</keyword>
<evidence type="ECO:0000313" key="3">
    <source>
        <dbReference type="EMBL" id="MDT3329249.1"/>
    </source>
</evidence>
<reference evidence="3 4" key="1">
    <citation type="submission" date="2023-08" db="EMBL/GenBank/DDBJ databases">
        <title>Microbacterium aquilitoris sp. nov. and Microbacterium gwkjibeachense sp. nov., isolated from beach.</title>
        <authorList>
            <person name="Lee S.D."/>
            <person name="Yang H."/>
            <person name="Kim I."/>
        </authorList>
    </citation>
    <scope>NUCLEOTIDE SEQUENCE [LARGE SCALE GENOMIC DNA]</scope>
    <source>
        <strain evidence="3 4">KSW-18</strain>
    </source>
</reference>
<dbReference type="InterPro" id="IPR012338">
    <property type="entry name" value="Beta-lactam/transpept-like"/>
</dbReference>
<feature type="signal peptide" evidence="1">
    <location>
        <begin position="1"/>
        <end position="26"/>
    </location>
</feature>
<name>A0ABU3GI84_9MICO</name>
<dbReference type="PANTHER" id="PTHR46825:SF7">
    <property type="entry name" value="D-ALANYL-D-ALANINE CARBOXYPEPTIDASE"/>
    <property type="match status" value="1"/>
</dbReference>
<dbReference type="EMBL" id="JAUZVT010000001">
    <property type="protein sequence ID" value="MDT3329249.1"/>
    <property type="molecule type" value="Genomic_DNA"/>
</dbReference>
<keyword evidence="1" id="KW-0732">Signal</keyword>
<dbReference type="EC" id="3.1.1.103" evidence="3"/>
<sequence length="417" mass="43098">MAGRVSRRVLAAVTALGLAIGLGACAPEPDRVDIGVDQVDGALPSDLTTQMQELTQTAMTSIGASGAIVSVSVPWSGEWTAGVGTSGVGGPKVDPSMTFKAVNATRPMTCDLLYALVEKGTVKLDDTIGKWLDSYPGESTVTLAQLCDSTSGIHGYLNEIFSRVLTVPERVWNPRELVAYGLGQPASFAPGARFGESDTGYVLLGLVLERASGQSLDELYDEYVFQPLGMGSTSVPMGVGGGDRLKGSYLDSGEDGKPNCKAPLDMTDLTSSVGSSAAGAVSTVSDLSTYVRALAVGARPYDTDQRFEGAPPISDSLPTWFTAKGGAYQGGSLVGQYGSLPGYMVAAFADRQTGMSVVVVLNDSRASSNVARLLAWQLAALASKAPAADGRTAPEVGLPWTVESLGEELAGYAICGG</sequence>
<evidence type="ECO:0000256" key="1">
    <source>
        <dbReference type="SAM" id="SignalP"/>
    </source>
</evidence>
<proteinExistence type="predicted"/>
<dbReference type="PROSITE" id="PS51257">
    <property type="entry name" value="PROKAR_LIPOPROTEIN"/>
    <property type="match status" value="1"/>
</dbReference>
<dbReference type="Pfam" id="PF00144">
    <property type="entry name" value="Beta-lactamase"/>
    <property type="match status" value="1"/>
</dbReference>
<dbReference type="InterPro" id="IPR050491">
    <property type="entry name" value="AmpC-like"/>
</dbReference>
<gene>
    <name evidence="3" type="ORF">Q9S78_01075</name>
</gene>
<organism evidence="3 4">
    <name type="scientific">Microbacterium aquilitoris</name>
    <dbReference type="NCBI Taxonomy" id="3067307"/>
    <lineage>
        <taxon>Bacteria</taxon>
        <taxon>Bacillati</taxon>
        <taxon>Actinomycetota</taxon>
        <taxon>Actinomycetes</taxon>
        <taxon>Micrococcales</taxon>
        <taxon>Microbacteriaceae</taxon>
        <taxon>Microbacterium</taxon>
    </lineage>
</organism>
<dbReference type="SUPFAM" id="SSF56601">
    <property type="entry name" value="beta-lactamase/transpeptidase-like"/>
    <property type="match status" value="1"/>
</dbReference>
<accession>A0ABU3GI84</accession>
<feature type="domain" description="Beta-lactamase-related" evidence="2">
    <location>
        <begin position="54"/>
        <end position="370"/>
    </location>
</feature>